<evidence type="ECO:0000256" key="1">
    <source>
        <dbReference type="SAM" id="MobiDB-lite"/>
    </source>
</evidence>
<feature type="region of interest" description="Disordered" evidence="1">
    <location>
        <begin position="1"/>
        <end position="30"/>
    </location>
</feature>
<keyword evidence="3" id="KW-1185">Reference proteome</keyword>
<evidence type="ECO:0000313" key="2">
    <source>
        <dbReference type="EMBL" id="GJE74493.1"/>
    </source>
</evidence>
<feature type="compositionally biased region" description="Low complexity" evidence="1">
    <location>
        <begin position="451"/>
        <end position="461"/>
    </location>
</feature>
<dbReference type="EMBL" id="BPRE01000002">
    <property type="protein sequence ID" value="GJE74493.1"/>
    <property type="molecule type" value="Genomic_DNA"/>
</dbReference>
<organism evidence="2 3">
    <name type="scientific">Methylorubrum suomiense</name>
    <dbReference type="NCBI Taxonomy" id="144191"/>
    <lineage>
        <taxon>Bacteria</taxon>
        <taxon>Pseudomonadati</taxon>
        <taxon>Pseudomonadota</taxon>
        <taxon>Alphaproteobacteria</taxon>
        <taxon>Hyphomicrobiales</taxon>
        <taxon>Methylobacteriaceae</taxon>
        <taxon>Methylorubrum</taxon>
    </lineage>
</organism>
<protein>
    <submittedName>
        <fullName evidence="2">Uncharacterized protein</fullName>
    </submittedName>
</protein>
<gene>
    <name evidence="2" type="ORF">BGCPKDLD_1064</name>
</gene>
<comment type="caution">
    <text evidence="2">The sequence shown here is derived from an EMBL/GenBank/DDBJ whole genome shotgun (WGS) entry which is preliminary data.</text>
</comment>
<proteinExistence type="predicted"/>
<feature type="compositionally biased region" description="Pro residues" evidence="1">
    <location>
        <begin position="1"/>
        <end position="10"/>
    </location>
</feature>
<accession>A0ABQ4UQ93</accession>
<dbReference type="Proteomes" id="UP001055093">
    <property type="component" value="Unassembled WGS sequence"/>
</dbReference>
<reference evidence="2" key="1">
    <citation type="journal article" date="2021" name="Front. Microbiol.">
        <title>Comprehensive Comparative Genomics and Phenotyping of Methylobacterium Species.</title>
        <authorList>
            <person name="Alessa O."/>
            <person name="Ogura Y."/>
            <person name="Fujitani Y."/>
            <person name="Takami H."/>
            <person name="Hayashi T."/>
            <person name="Sahin N."/>
            <person name="Tani A."/>
        </authorList>
    </citation>
    <scope>NUCLEOTIDE SEQUENCE</scope>
    <source>
        <strain evidence="2">DSM 14458</strain>
    </source>
</reference>
<feature type="compositionally biased region" description="Polar residues" evidence="1">
    <location>
        <begin position="197"/>
        <end position="210"/>
    </location>
</feature>
<feature type="compositionally biased region" description="Low complexity" evidence="1">
    <location>
        <begin position="174"/>
        <end position="185"/>
    </location>
</feature>
<evidence type="ECO:0000313" key="3">
    <source>
        <dbReference type="Proteomes" id="UP001055093"/>
    </source>
</evidence>
<feature type="region of interest" description="Disordered" evidence="1">
    <location>
        <begin position="437"/>
        <end position="478"/>
    </location>
</feature>
<name>A0ABQ4UQ93_9HYPH</name>
<sequence>MRMPMPPTRPPEFSGNPEADLPAEGAKPIMAAPQPQAGLATAPTREEPGFLDKAAGAIRSTDGLLTSIGMGLMTTPGFGPAVGVGLNHHQTAQKARVATDLAQAELALKQRKLQQETGALQGNAQILKRAFPDLSDAEALAAGSNTSLVTEALKIVRDPNHGRENDPSIIRARAQAQAEGAAAGQPQDVYGTETDEAGNTWSVNRRTGQRTVALQRQEDKSVSMVPEDQRVRLGLPSGSYQRDANGKVSAVNQAGTTINMGAEKAQDATVGKGYGEYQLDLATKGRNAGFTLNTLALMEQAMKTPGFYSGVGGEGIKRANQFLGALGVKDPRAASAAEVFDALSNKVVLDGLGGSLGPGISNTDRDYISRTAPTLAQSEQGNRDLIGVARKLAQRQQDVARLAREYAGKNQGRLDAGFDQVLDEYATANPLFPLAREGASASAPKEPPQGAPAGARQAGDGMWYVPDPKRPGKYLKVQ</sequence>
<reference evidence="2" key="2">
    <citation type="submission" date="2021-08" db="EMBL/GenBank/DDBJ databases">
        <authorList>
            <person name="Tani A."/>
            <person name="Ola A."/>
            <person name="Ogura Y."/>
            <person name="Katsura K."/>
            <person name="Hayashi T."/>
        </authorList>
    </citation>
    <scope>NUCLEOTIDE SEQUENCE</scope>
    <source>
        <strain evidence="2">DSM 14458</strain>
    </source>
</reference>
<feature type="region of interest" description="Disordered" evidence="1">
    <location>
        <begin position="174"/>
        <end position="210"/>
    </location>
</feature>